<feature type="repeat" description="WD" evidence="3">
    <location>
        <begin position="520"/>
        <end position="562"/>
    </location>
</feature>
<sequence>MVRFGNKVEVMQLEDELAPLGEKPSKVAPAPTGDVPKGGSKTAPSMGGRSVMPAGSKPGNGSTGMGTQFTSLHWRDPRAFRSEEARRREINRMASNAGNLNNKLFLSHCWRKTARGDEDEDLQMKKRQMIAHLSTPQKDGGPGLVYWSDFLDLQAEGPVPWRREIEDAVRDSSKVVCFVDEGWLTSYNCLQELAFAILEGKPIVLLVLDQEAWELLTVPSGTKKAWAQEKWGPALSQYDGHEITPGEHFSKGKVESLFSYLAGINLCACRELEEANLGGMPGLMDNMQKYVMKDLIYFKQHAELKDMARKWAAGDKRSSLLLHRHEAQKWDLWVEAAEQVGASPPPTKLQKELVRQSMTQAAKLKIRLQVAAGLLLVLILMGAVASGVMASVAVQQQKEAAEQTKLAEEKEAEAQMEKVRADMQAAEAELARQVAVEKEQEAIRDKNLAQLANAASTSALIVSVLGNRVGEPVVRANELRLYIKAADLLRDGNREHMELQLINKLQQRLASRTWAAQEPLYGHYDDVICAAWSPVDSRLLASGSHDGRVIVRNVATGEVWTLEGHSSSVQSVEWSPVEANLLASGSHDTTIRIWDLNAPGAQYLRHDFSGHSGTVTALAWSQANPGKLASGSTDTAVYVWNISNGLYRELIGHTGAITCLAWFPLGENQLASGSEDRSVRLWNLVTNDKPKVFSLFNGSVTALAYSTVDGGRKLAAASVDRTIRVWRPAASGNVSVTVLANGHGAQITSVMWDPLRSANRLASVCAGGAVASWDLSKVDSPLQDVIPSVLTSITSPTQLLGSGFLFGSVGWSNMNGSVINKVRLMQTMGGGEEVRVWSLIPGVTKQLNPQTAAAESVTAVDWSAAACEGNTLAFAASDYSVQTWDFATGVGRVMTGHSNHVSAVEWSPFDCTLLASSSHDSTVRVWDTVTGQSTVLSGEEGTTMTAVAWSREDASTLAVTSWDGNLGLVQLWNLSAPADTAPTRFGILNNRPTTMKWSRFAGDSAGRLAVGEGTQISIFDVYGSNPRVVLTQGHALEVLCLAWSPTRPNVLVSGGYDNRVVLWDLEGGGMKSSTFMGHQGAVATVVWSADGLKFATGSPAEANVRVWDFSSPDLVQVLAVNARQTGVSALAWSEEEGLLVSGSPDDALIRVWTHTRRDSQAWGAALQLMLDGDPTIRLSDLTDFDLPRDMLEDLEEFALN</sequence>
<dbReference type="Pfam" id="PF00400">
    <property type="entry name" value="WD40"/>
    <property type="match status" value="9"/>
</dbReference>
<evidence type="ECO:0000256" key="1">
    <source>
        <dbReference type="ARBA" id="ARBA00022574"/>
    </source>
</evidence>
<dbReference type="PRINTS" id="PR00320">
    <property type="entry name" value="GPROTEINBRPT"/>
</dbReference>
<organism evidence="7">
    <name type="scientific">Tetraselmis chuii</name>
    <dbReference type="NCBI Taxonomy" id="63592"/>
    <lineage>
        <taxon>Eukaryota</taxon>
        <taxon>Viridiplantae</taxon>
        <taxon>Chlorophyta</taxon>
        <taxon>core chlorophytes</taxon>
        <taxon>Chlorodendrophyceae</taxon>
        <taxon>Chlorodendrales</taxon>
        <taxon>Chlorodendraceae</taxon>
        <taxon>Tetraselmis</taxon>
    </lineage>
</organism>
<dbReference type="PROSITE" id="PS00678">
    <property type="entry name" value="WD_REPEATS_1"/>
    <property type="match status" value="4"/>
</dbReference>
<evidence type="ECO:0000256" key="4">
    <source>
        <dbReference type="SAM" id="Coils"/>
    </source>
</evidence>
<dbReference type="InterPro" id="IPR001680">
    <property type="entry name" value="WD40_rpt"/>
</dbReference>
<dbReference type="PANTHER" id="PTHR19848:SF8">
    <property type="entry name" value="F-BOX AND WD REPEAT DOMAIN CONTAINING 7"/>
    <property type="match status" value="1"/>
</dbReference>
<dbReference type="AlphaFoldDB" id="A0A7S1SMQ4"/>
<keyword evidence="6" id="KW-0472">Membrane</keyword>
<keyword evidence="4" id="KW-0175">Coiled coil</keyword>
<dbReference type="Gene3D" id="2.130.10.10">
    <property type="entry name" value="YVTN repeat-like/Quinoprotein amine dehydrogenase"/>
    <property type="match status" value="4"/>
</dbReference>
<feature type="region of interest" description="Disordered" evidence="5">
    <location>
        <begin position="17"/>
        <end position="69"/>
    </location>
</feature>
<feature type="repeat" description="WD" evidence="3">
    <location>
        <begin position="650"/>
        <end position="692"/>
    </location>
</feature>
<feature type="repeat" description="WD" evidence="3">
    <location>
        <begin position="562"/>
        <end position="597"/>
    </location>
</feature>
<dbReference type="PROSITE" id="PS50294">
    <property type="entry name" value="WD_REPEATS_REGION"/>
    <property type="match status" value="5"/>
</dbReference>
<evidence type="ECO:0000313" key="7">
    <source>
        <dbReference type="EMBL" id="CAD9203497.1"/>
    </source>
</evidence>
<feature type="coiled-coil region" evidence="4">
    <location>
        <begin position="393"/>
        <end position="436"/>
    </location>
</feature>
<keyword evidence="2" id="KW-0677">Repeat</keyword>
<keyword evidence="6" id="KW-0812">Transmembrane</keyword>
<dbReference type="SUPFAM" id="SSF50978">
    <property type="entry name" value="WD40 repeat-like"/>
    <property type="match status" value="2"/>
</dbReference>
<dbReference type="InterPro" id="IPR036322">
    <property type="entry name" value="WD40_repeat_dom_sf"/>
</dbReference>
<evidence type="ECO:0000256" key="2">
    <source>
        <dbReference type="ARBA" id="ARBA00022737"/>
    </source>
</evidence>
<keyword evidence="1 3" id="KW-0853">WD repeat</keyword>
<gene>
    <name evidence="7" type="ORF">TCHU04912_LOCUS5732</name>
</gene>
<dbReference type="EMBL" id="HBGG01011283">
    <property type="protein sequence ID" value="CAD9203497.1"/>
    <property type="molecule type" value="Transcribed_RNA"/>
</dbReference>
<reference evidence="7" key="1">
    <citation type="submission" date="2021-01" db="EMBL/GenBank/DDBJ databases">
        <authorList>
            <person name="Corre E."/>
            <person name="Pelletier E."/>
            <person name="Niang G."/>
            <person name="Scheremetjew M."/>
            <person name="Finn R."/>
            <person name="Kale V."/>
            <person name="Holt S."/>
            <person name="Cochrane G."/>
            <person name="Meng A."/>
            <person name="Brown T."/>
            <person name="Cohen L."/>
        </authorList>
    </citation>
    <scope>NUCLEOTIDE SEQUENCE</scope>
    <source>
        <strain evidence="7">PLY429</strain>
    </source>
</reference>
<evidence type="ECO:0000256" key="5">
    <source>
        <dbReference type="SAM" id="MobiDB-lite"/>
    </source>
</evidence>
<proteinExistence type="predicted"/>
<feature type="repeat" description="WD" evidence="3">
    <location>
        <begin position="1075"/>
        <end position="1117"/>
    </location>
</feature>
<dbReference type="InterPro" id="IPR019775">
    <property type="entry name" value="WD40_repeat_CS"/>
</dbReference>
<keyword evidence="6" id="KW-1133">Transmembrane helix</keyword>
<evidence type="ECO:0008006" key="8">
    <source>
        <dbReference type="Google" id="ProtNLM"/>
    </source>
</evidence>
<dbReference type="CDD" id="cd00200">
    <property type="entry name" value="WD40"/>
    <property type="match status" value="2"/>
</dbReference>
<evidence type="ECO:0000256" key="3">
    <source>
        <dbReference type="PROSITE-ProRule" id="PRU00221"/>
    </source>
</evidence>
<dbReference type="SMART" id="SM00320">
    <property type="entry name" value="WD40"/>
    <property type="match status" value="12"/>
</dbReference>
<dbReference type="Gene3D" id="3.40.50.10140">
    <property type="entry name" value="Toll/interleukin-1 receptor homology (TIR) domain"/>
    <property type="match status" value="1"/>
</dbReference>
<name>A0A7S1SMQ4_9CHLO</name>
<dbReference type="InterPro" id="IPR020472">
    <property type="entry name" value="WD40_PAC1"/>
</dbReference>
<protein>
    <recommendedName>
        <fullName evidence="8">TIR domain-containing protein</fullName>
    </recommendedName>
</protein>
<feature type="repeat" description="WD" evidence="3">
    <location>
        <begin position="1031"/>
        <end position="1073"/>
    </location>
</feature>
<dbReference type="PROSITE" id="PS50082">
    <property type="entry name" value="WD_REPEATS_2"/>
    <property type="match status" value="7"/>
</dbReference>
<accession>A0A7S1SMQ4</accession>
<dbReference type="InterPro" id="IPR015943">
    <property type="entry name" value="WD40/YVTN_repeat-like_dom_sf"/>
</dbReference>
<feature type="repeat" description="WD" evidence="3">
    <location>
        <begin position="894"/>
        <end position="936"/>
    </location>
</feature>
<evidence type="ECO:0000256" key="6">
    <source>
        <dbReference type="SAM" id="Phobius"/>
    </source>
</evidence>
<feature type="transmembrane region" description="Helical" evidence="6">
    <location>
        <begin position="370"/>
        <end position="394"/>
    </location>
</feature>
<feature type="repeat" description="WD" evidence="3">
    <location>
        <begin position="608"/>
        <end position="645"/>
    </location>
</feature>
<dbReference type="InterPro" id="IPR035897">
    <property type="entry name" value="Toll_tir_struct_dom_sf"/>
</dbReference>
<dbReference type="PANTHER" id="PTHR19848">
    <property type="entry name" value="WD40 REPEAT PROTEIN"/>
    <property type="match status" value="1"/>
</dbReference>
<dbReference type="SUPFAM" id="SSF52200">
    <property type="entry name" value="Toll/Interleukin receptor TIR domain"/>
    <property type="match status" value="1"/>
</dbReference>